<feature type="compositionally biased region" description="Gly residues" evidence="1">
    <location>
        <begin position="458"/>
        <end position="476"/>
    </location>
</feature>
<reference evidence="3" key="2">
    <citation type="submission" date="2025-09" db="UniProtKB">
        <authorList>
            <consortium name="Ensembl"/>
        </authorList>
    </citation>
    <scope>IDENTIFICATION</scope>
</reference>
<feature type="compositionally biased region" description="Low complexity" evidence="1">
    <location>
        <begin position="431"/>
        <end position="451"/>
    </location>
</feature>
<name>A0A8C7DAY9_ONCKI</name>
<evidence type="ECO:0000313" key="3">
    <source>
        <dbReference type="Ensembl" id="ENSOKIP00005017938.1"/>
    </source>
</evidence>
<evidence type="ECO:0000256" key="1">
    <source>
        <dbReference type="SAM" id="MobiDB-lite"/>
    </source>
</evidence>
<feature type="domain" description="CCHC-type" evidence="2">
    <location>
        <begin position="206"/>
        <end position="222"/>
    </location>
</feature>
<evidence type="ECO:0000313" key="4">
    <source>
        <dbReference type="Proteomes" id="UP000694557"/>
    </source>
</evidence>
<organism evidence="3 4">
    <name type="scientific">Oncorhynchus kisutch</name>
    <name type="common">Coho salmon</name>
    <name type="synonym">Salmo kisutch</name>
    <dbReference type="NCBI Taxonomy" id="8019"/>
    <lineage>
        <taxon>Eukaryota</taxon>
        <taxon>Metazoa</taxon>
        <taxon>Chordata</taxon>
        <taxon>Craniata</taxon>
        <taxon>Vertebrata</taxon>
        <taxon>Euteleostomi</taxon>
        <taxon>Actinopterygii</taxon>
        <taxon>Neopterygii</taxon>
        <taxon>Teleostei</taxon>
        <taxon>Protacanthopterygii</taxon>
        <taxon>Salmoniformes</taxon>
        <taxon>Salmonidae</taxon>
        <taxon>Salmoninae</taxon>
        <taxon>Oncorhynchus</taxon>
    </lineage>
</organism>
<dbReference type="InterPro" id="IPR001878">
    <property type="entry name" value="Znf_CCHC"/>
</dbReference>
<dbReference type="Ensembl" id="ENSOKIT00005019148.1">
    <property type="protein sequence ID" value="ENSOKIP00005017938.1"/>
    <property type="gene ID" value="ENSOKIG00005008003.1"/>
</dbReference>
<protein>
    <recommendedName>
        <fullName evidence="2">CCHC-type domain-containing protein</fullName>
    </recommendedName>
</protein>
<dbReference type="Pfam" id="PF23057">
    <property type="entry name" value="RBD_ZCCHC3_1st"/>
    <property type="match status" value="1"/>
</dbReference>
<dbReference type="SMART" id="SM00343">
    <property type="entry name" value="ZnF_C2HC"/>
    <property type="match status" value="3"/>
</dbReference>
<dbReference type="InterPro" id="IPR042509">
    <property type="entry name" value="ZCCHC3"/>
</dbReference>
<keyword evidence="4" id="KW-1185">Reference proteome</keyword>
<dbReference type="GO" id="GO:0003723">
    <property type="term" value="F:RNA binding"/>
    <property type="evidence" value="ECO:0007669"/>
    <property type="project" value="InterPro"/>
</dbReference>
<dbReference type="GO" id="GO:0002218">
    <property type="term" value="P:activation of innate immune response"/>
    <property type="evidence" value="ECO:0007669"/>
    <property type="project" value="InterPro"/>
</dbReference>
<dbReference type="PANTHER" id="PTHR22639">
    <property type="entry name" value="GAG-RELATED PROTEIN"/>
    <property type="match status" value="1"/>
</dbReference>
<accession>A0A8C7DAY9</accession>
<feature type="compositionally biased region" description="Basic and acidic residues" evidence="1">
    <location>
        <begin position="399"/>
        <end position="429"/>
    </location>
</feature>
<dbReference type="AlphaFoldDB" id="A0A8C7DAY9"/>
<feature type="domain" description="CCHC-type" evidence="2">
    <location>
        <begin position="225"/>
        <end position="241"/>
    </location>
</feature>
<dbReference type="InterPro" id="IPR057811">
    <property type="entry name" value="RBD_ZCCHC3_2nd"/>
</dbReference>
<feature type="compositionally biased region" description="Gly residues" evidence="1">
    <location>
        <begin position="365"/>
        <end position="375"/>
    </location>
</feature>
<dbReference type="GO" id="GO:0003690">
    <property type="term" value="F:double-stranded DNA binding"/>
    <property type="evidence" value="ECO:0007669"/>
    <property type="project" value="InterPro"/>
</dbReference>
<feature type="domain" description="CCHC-type" evidence="2">
    <location>
        <begin position="188"/>
        <end position="204"/>
    </location>
</feature>
<feature type="compositionally biased region" description="Basic and acidic residues" evidence="1">
    <location>
        <begin position="257"/>
        <end position="311"/>
    </location>
</feature>
<reference evidence="3" key="1">
    <citation type="submission" date="2025-08" db="UniProtKB">
        <authorList>
            <consortium name="Ensembl"/>
        </authorList>
    </citation>
    <scope>IDENTIFICATION</scope>
</reference>
<feature type="region of interest" description="Disordered" evidence="1">
    <location>
        <begin position="247"/>
        <end position="487"/>
    </location>
</feature>
<dbReference type="Pfam" id="PF23058">
    <property type="entry name" value="RBD_ZCCHC3_2nd"/>
    <property type="match status" value="1"/>
</dbReference>
<feature type="compositionally biased region" description="Gly residues" evidence="1">
    <location>
        <begin position="340"/>
        <end position="354"/>
    </location>
</feature>
<dbReference type="SUPFAM" id="SSF57756">
    <property type="entry name" value="Retrovirus zinc finger-like domains"/>
    <property type="match status" value="1"/>
</dbReference>
<dbReference type="GeneTree" id="ENSGT00530000063983"/>
<dbReference type="PANTHER" id="PTHR22639:SF3">
    <property type="entry name" value="ZINC FINGER CCHC DOMAIN-CONTAINING PROTEIN 3"/>
    <property type="match status" value="1"/>
</dbReference>
<evidence type="ECO:0000259" key="2">
    <source>
        <dbReference type="SMART" id="SM00343"/>
    </source>
</evidence>
<dbReference type="GO" id="GO:0008270">
    <property type="term" value="F:zinc ion binding"/>
    <property type="evidence" value="ECO:0007669"/>
    <property type="project" value="InterPro"/>
</dbReference>
<dbReference type="InterPro" id="IPR057810">
    <property type="entry name" value="RBD_ZCCHC3_1st"/>
</dbReference>
<proteinExistence type="predicted"/>
<dbReference type="Gene3D" id="4.10.60.10">
    <property type="entry name" value="Zinc finger, CCHC-type"/>
    <property type="match status" value="1"/>
</dbReference>
<feature type="compositionally biased region" description="Low complexity" evidence="1">
    <location>
        <begin position="313"/>
        <end position="333"/>
    </location>
</feature>
<sequence length="487" mass="53079">MAQSTSGPSVPGIGLANTVRFSWRGKEMEPWGRETFGRNILMGHLKFKVKDVLCLQGNPMEKGFDVTLYLEEKHNEIMKKVTEGKEEGPLCHYTVTSLARNNFRVVTVTMYNPHVKDEEVRAFLGRYMDNVSSARYLRDSLGFWNGKRGFQALLRESPKSVDGYLHPPAMFSLGADRGTLYYARQPPFCRRCMAYGHTLASCSNKKCRFCGSEEHEARECDEPKACHGCGSREHLWRDCPDRHRSYASAAGGGVGDGGRKERTRADCTDGTGEKKAREEDGKKEEMRRKRREEGKSGKEEEKEKKAEERKGAVKGTVVREGVEEGTGTVTGTVMEKEGGVEVGGEGVGGEGVGGQPARLPRGRNEGFGGGGSGGWGEERKDACGLYGWHRGKEGKRRGWKEGRNEKKEAEEGKSGKEEEKVKKAEERKGAVKGTVVREGVEEGTGTVTGTVTEKEGGVEVGGEGGGEGGEMGGRSGGTACQASSRSK</sequence>
<dbReference type="Proteomes" id="UP000694557">
    <property type="component" value="Unassembled WGS sequence"/>
</dbReference>
<dbReference type="InterPro" id="IPR036875">
    <property type="entry name" value="Znf_CCHC_sf"/>
</dbReference>